<gene>
    <name evidence="3" type="ORF">NMU02_04875</name>
</gene>
<dbReference type="RefSeq" id="WP_255026173.1">
    <property type="nucleotide sequence ID" value="NZ_JANDHW010000003.1"/>
</dbReference>
<evidence type="ECO:0000256" key="1">
    <source>
        <dbReference type="SAM" id="SignalP"/>
    </source>
</evidence>
<organism evidence="3 4">
    <name type="scientific">Coprobacter tertius</name>
    <dbReference type="NCBI Taxonomy" id="2944915"/>
    <lineage>
        <taxon>Bacteria</taxon>
        <taxon>Pseudomonadati</taxon>
        <taxon>Bacteroidota</taxon>
        <taxon>Bacteroidia</taxon>
        <taxon>Bacteroidales</taxon>
        <taxon>Barnesiellaceae</taxon>
        <taxon>Coprobacter</taxon>
    </lineage>
</organism>
<evidence type="ECO:0000313" key="3">
    <source>
        <dbReference type="EMBL" id="MCP9611421.1"/>
    </source>
</evidence>
<protein>
    <submittedName>
        <fullName evidence="3">DUF4923 family protein</fullName>
    </submittedName>
</protein>
<feature type="signal peptide" evidence="1">
    <location>
        <begin position="1"/>
        <end position="21"/>
    </location>
</feature>
<keyword evidence="1" id="KW-0732">Signal</keyword>
<dbReference type="Proteomes" id="UP001205603">
    <property type="component" value="Unassembled WGS sequence"/>
</dbReference>
<name>A0ABT1MJK4_9BACT</name>
<dbReference type="EMBL" id="JANDHW010000003">
    <property type="protein sequence ID" value="MCP9611421.1"/>
    <property type="molecule type" value="Genomic_DNA"/>
</dbReference>
<dbReference type="Pfam" id="PF16270">
    <property type="entry name" value="DUF4923"/>
    <property type="match status" value="1"/>
</dbReference>
<reference evidence="3 4" key="1">
    <citation type="submission" date="2022-07" db="EMBL/GenBank/DDBJ databases">
        <title>Fecal culturing of patients with breast cancer.</title>
        <authorList>
            <person name="Teng N.M.Y."/>
            <person name="Kiu R."/>
            <person name="Evans R."/>
            <person name="Baker D.J."/>
            <person name="Zenner C."/>
            <person name="Robinson S.D."/>
            <person name="Hall L.J."/>
        </authorList>
    </citation>
    <scope>NUCLEOTIDE SEQUENCE [LARGE SCALE GENOMIC DNA]</scope>
    <source>
        <strain evidence="3 4">LH1063</strain>
    </source>
</reference>
<comment type="caution">
    <text evidence="3">The sequence shown here is derived from an EMBL/GenBank/DDBJ whole genome shotgun (WGS) entry which is preliminary data.</text>
</comment>
<evidence type="ECO:0000259" key="2">
    <source>
        <dbReference type="Pfam" id="PF16270"/>
    </source>
</evidence>
<sequence>MKKKIFSILVIIACFTANSYAQNQKEALKNLFGNAVENVVNKVTDKITNLSYESLEGTWMYANPACEFESENVLKEAGAEIIASQIESKLKTIYDKAGISSSSFGYTFANDSTFSTLYKSRKLNGSFTIDEKEKTINMNYQLAGLINIGKSDAKVIQSQNKIILLFDAGKLVKLINTISLASKNTTVKTVNSILNSYEGVLIGFELIKK</sequence>
<keyword evidence="4" id="KW-1185">Reference proteome</keyword>
<feature type="domain" description="DUF4923" evidence="2">
    <location>
        <begin position="28"/>
        <end position="208"/>
    </location>
</feature>
<feature type="chain" id="PRO_5046706363" evidence="1">
    <location>
        <begin position="22"/>
        <end position="209"/>
    </location>
</feature>
<proteinExistence type="predicted"/>
<accession>A0ABT1MJK4</accession>
<dbReference type="InterPro" id="IPR032575">
    <property type="entry name" value="DUF4923"/>
</dbReference>
<evidence type="ECO:0000313" key="4">
    <source>
        <dbReference type="Proteomes" id="UP001205603"/>
    </source>
</evidence>